<gene>
    <name evidence="1" type="ORF">WJX73_004399</name>
</gene>
<keyword evidence="2" id="KW-1185">Reference proteome</keyword>
<sequence>MHELPRRSASKYDFVKVKVWLGHNPSHYYILSRFLISRMLTVTKIKHTKAVQIALELKKYLVDHSWLEVPQDKLEAVLFDVMLKAGFGPEYVVRYKMVTRFFQQRRPLIILLFGVPCTGKSTVAQQLASVLNLPNVLQTDIIYELLRSSLQVGLEARPLWARGLEGSALLDAFKQECQVVRRGLDGDLAKCIRDGKSMIIEGSQLDPGLFLHEFGRYGVHTRLTMPSAAARTSGDPADDAYREQSVDLTAGQLTGADSWPVRPDAAGGATDLATLSLSSARDASQRHTLSQVMRYCWRTGACGSR</sequence>
<dbReference type="InterPro" id="IPR027417">
    <property type="entry name" value="P-loop_NTPase"/>
</dbReference>
<dbReference type="Proteomes" id="UP001465755">
    <property type="component" value="Unassembled WGS sequence"/>
</dbReference>
<dbReference type="AlphaFoldDB" id="A0AAW1PK95"/>
<dbReference type="PANTHER" id="PTHR33477">
    <property type="entry name" value="P-LOOP NTPASE DOMAIN-CONTAINING PROTEIN LPA1 HOMOLOG 1"/>
    <property type="match status" value="1"/>
</dbReference>
<dbReference type="PANTHER" id="PTHR33477:SF2">
    <property type="entry name" value="2-PHOSPHOGLYCERATE KINASE"/>
    <property type="match status" value="1"/>
</dbReference>
<dbReference type="EMBL" id="JALJOQ010000022">
    <property type="protein sequence ID" value="KAK9808523.1"/>
    <property type="molecule type" value="Genomic_DNA"/>
</dbReference>
<evidence type="ECO:0000313" key="1">
    <source>
        <dbReference type="EMBL" id="KAK9808523.1"/>
    </source>
</evidence>
<protein>
    <recommendedName>
        <fullName evidence="3">Adenylate kinase</fullName>
    </recommendedName>
</protein>
<reference evidence="1 2" key="1">
    <citation type="journal article" date="2024" name="Nat. Commun.">
        <title>Phylogenomics reveals the evolutionary origins of lichenization in chlorophyte algae.</title>
        <authorList>
            <person name="Puginier C."/>
            <person name="Libourel C."/>
            <person name="Otte J."/>
            <person name="Skaloud P."/>
            <person name="Haon M."/>
            <person name="Grisel S."/>
            <person name="Petersen M."/>
            <person name="Berrin J.G."/>
            <person name="Delaux P.M."/>
            <person name="Dal Grande F."/>
            <person name="Keller J."/>
        </authorList>
    </citation>
    <scope>NUCLEOTIDE SEQUENCE [LARGE SCALE GENOMIC DNA]</scope>
    <source>
        <strain evidence="1 2">SAG 2036</strain>
    </source>
</reference>
<evidence type="ECO:0000313" key="2">
    <source>
        <dbReference type="Proteomes" id="UP001465755"/>
    </source>
</evidence>
<dbReference type="Gene3D" id="3.40.50.300">
    <property type="entry name" value="P-loop containing nucleotide triphosphate hydrolases"/>
    <property type="match status" value="1"/>
</dbReference>
<evidence type="ECO:0008006" key="3">
    <source>
        <dbReference type="Google" id="ProtNLM"/>
    </source>
</evidence>
<dbReference type="SUPFAM" id="SSF52540">
    <property type="entry name" value="P-loop containing nucleoside triphosphate hydrolases"/>
    <property type="match status" value="1"/>
</dbReference>
<proteinExistence type="predicted"/>
<name>A0AAW1PK95_9CHLO</name>
<accession>A0AAW1PK95</accession>
<organism evidence="1 2">
    <name type="scientific">Symbiochloris irregularis</name>
    <dbReference type="NCBI Taxonomy" id="706552"/>
    <lineage>
        <taxon>Eukaryota</taxon>
        <taxon>Viridiplantae</taxon>
        <taxon>Chlorophyta</taxon>
        <taxon>core chlorophytes</taxon>
        <taxon>Trebouxiophyceae</taxon>
        <taxon>Trebouxiales</taxon>
        <taxon>Trebouxiaceae</taxon>
        <taxon>Symbiochloris</taxon>
    </lineage>
</organism>
<comment type="caution">
    <text evidence="1">The sequence shown here is derived from an EMBL/GenBank/DDBJ whole genome shotgun (WGS) entry which is preliminary data.</text>
</comment>